<dbReference type="InterPro" id="IPR013786">
    <property type="entry name" value="AcylCoA_DH/ox_N"/>
</dbReference>
<accession>A0ABW0XDD0</accession>
<dbReference type="InterPro" id="IPR050741">
    <property type="entry name" value="Acyl-CoA_dehydrogenase"/>
</dbReference>
<comment type="caution">
    <text evidence="11">The sequence shown here is derived from an EMBL/GenBank/DDBJ whole genome shotgun (WGS) entry which is preliminary data.</text>
</comment>
<evidence type="ECO:0000256" key="1">
    <source>
        <dbReference type="ARBA" id="ARBA00001974"/>
    </source>
</evidence>
<dbReference type="Gene3D" id="1.10.540.10">
    <property type="entry name" value="Acyl-CoA dehydrogenase/oxidase, N-terminal domain"/>
    <property type="match status" value="1"/>
</dbReference>
<keyword evidence="4 6" id="KW-0274">FAD</keyword>
<dbReference type="GO" id="GO:0016491">
    <property type="term" value="F:oxidoreductase activity"/>
    <property type="evidence" value="ECO:0007669"/>
    <property type="project" value="UniProtKB-KW"/>
</dbReference>
<dbReference type="RefSeq" id="WP_380227968.1">
    <property type="nucleotide sequence ID" value="NZ_JBHSOF010000038.1"/>
</dbReference>
<dbReference type="Pfam" id="PF00441">
    <property type="entry name" value="Acyl-CoA_dh_1"/>
    <property type="match status" value="1"/>
</dbReference>
<dbReference type="SUPFAM" id="SSF47203">
    <property type="entry name" value="Acyl-CoA dehydrogenase C-terminal domain-like"/>
    <property type="match status" value="1"/>
</dbReference>
<dbReference type="InterPro" id="IPR036250">
    <property type="entry name" value="AcylCo_DH-like_C"/>
</dbReference>
<dbReference type="SUPFAM" id="SSF56645">
    <property type="entry name" value="Acyl-CoA dehydrogenase NM domain-like"/>
    <property type="match status" value="1"/>
</dbReference>
<keyword evidence="3 6" id="KW-0285">Flavoprotein</keyword>
<evidence type="ECO:0000256" key="3">
    <source>
        <dbReference type="ARBA" id="ARBA00022630"/>
    </source>
</evidence>
<dbReference type="InterPro" id="IPR009100">
    <property type="entry name" value="AcylCoA_DH/oxidase_NM_dom_sf"/>
</dbReference>
<dbReference type="EC" id="1.-.-.-" evidence="11"/>
<sequence length="419" mass="45237">MTWTAAPTLHETDQAEYRADVGKVLSSFGKDAFARWEREGHTPREAPAALGAAGLFRRRWEDGAEGGLPLLVAMCQEICRVSGGLALAAMGHSEIFIGALRWLGETPSQLSLLESALDGRIIGCFGATEPHGGSNLRGVRTTAIAEGSGWRLKGTKRYISNVGRADYVLVLAKPEKPEHVSDLSLFLLPLDHPGVSIDGFFDTVGMQGCDVGQITFDVTLPYDALLGRPGIGLLYATHLLQFERLAICAQLTATADTALRLAVAYGRRRTVGDQRILDKQAIRHKLANCQAELWNLESRLSELVSVAQRNGKMPAHEISALKLAAGESTGRIIDTCMQIFGARGYSKNFPLERLWRDARLARLGGGTDEVLSDLIASGLDRHDPDADALIARLEALDAPRNSPQTHSSAASSNVRPVVA</sequence>
<feature type="compositionally biased region" description="Polar residues" evidence="7">
    <location>
        <begin position="401"/>
        <end position="419"/>
    </location>
</feature>
<reference evidence="12" key="1">
    <citation type="journal article" date="2019" name="Int. J. Syst. Evol. Microbiol.">
        <title>The Global Catalogue of Microorganisms (GCM) 10K type strain sequencing project: providing services to taxonomists for standard genome sequencing and annotation.</title>
        <authorList>
            <consortium name="The Broad Institute Genomics Platform"/>
            <consortium name="The Broad Institute Genome Sequencing Center for Infectious Disease"/>
            <person name="Wu L."/>
            <person name="Ma J."/>
        </authorList>
    </citation>
    <scope>NUCLEOTIDE SEQUENCE [LARGE SCALE GENOMIC DNA]</scope>
    <source>
        <strain evidence="12">CGMCC 4.1437</strain>
    </source>
</reference>
<evidence type="ECO:0000256" key="5">
    <source>
        <dbReference type="ARBA" id="ARBA00023002"/>
    </source>
</evidence>
<dbReference type="PANTHER" id="PTHR48083">
    <property type="entry name" value="MEDIUM-CHAIN SPECIFIC ACYL-COA DEHYDROGENASE, MITOCHONDRIAL-RELATED"/>
    <property type="match status" value="1"/>
</dbReference>
<proteinExistence type="inferred from homology"/>
<feature type="domain" description="Acyl-CoA dehydrogenase/oxidase C-terminal" evidence="8">
    <location>
        <begin position="232"/>
        <end position="378"/>
    </location>
</feature>
<evidence type="ECO:0000256" key="2">
    <source>
        <dbReference type="ARBA" id="ARBA00009347"/>
    </source>
</evidence>
<evidence type="ECO:0000259" key="8">
    <source>
        <dbReference type="Pfam" id="PF00441"/>
    </source>
</evidence>
<dbReference type="EMBL" id="JBHSOF010000038">
    <property type="protein sequence ID" value="MFC5666295.1"/>
    <property type="molecule type" value="Genomic_DNA"/>
</dbReference>
<dbReference type="Proteomes" id="UP001595975">
    <property type="component" value="Unassembled WGS sequence"/>
</dbReference>
<evidence type="ECO:0000259" key="10">
    <source>
        <dbReference type="Pfam" id="PF02771"/>
    </source>
</evidence>
<keyword evidence="12" id="KW-1185">Reference proteome</keyword>
<dbReference type="InterPro" id="IPR009075">
    <property type="entry name" value="AcylCo_DH/oxidase_C"/>
</dbReference>
<comment type="similarity">
    <text evidence="2 6">Belongs to the acyl-CoA dehydrogenase family.</text>
</comment>
<evidence type="ECO:0000313" key="12">
    <source>
        <dbReference type="Proteomes" id="UP001595975"/>
    </source>
</evidence>
<feature type="domain" description="Acyl-CoA oxidase/dehydrogenase middle" evidence="9">
    <location>
        <begin position="124"/>
        <end position="217"/>
    </location>
</feature>
<evidence type="ECO:0000256" key="6">
    <source>
        <dbReference type="RuleBase" id="RU362125"/>
    </source>
</evidence>
<gene>
    <name evidence="11" type="ORF">ACFP3U_25390</name>
</gene>
<evidence type="ECO:0000313" key="11">
    <source>
        <dbReference type="EMBL" id="MFC5666295.1"/>
    </source>
</evidence>
<dbReference type="InterPro" id="IPR046373">
    <property type="entry name" value="Acyl-CoA_Oxase/DH_mid-dom_sf"/>
</dbReference>
<dbReference type="PANTHER" id="PTHR48083:SF2">
    <property type="entry name" value="MEDIUM-CHAIN SPECIFIC ACYL-COA DEHYDROGENASE, MITOCHONDRIAL"/>
    <property type="match status" value="1"/>
</dbReference>
<evidence type="ECO:0000256" key="7">
    <source>
        <dbReference type="SAM" id="MobiDB-lite"/>
    </source>
</evidence>
<dbReference type="Pfam" id="PF02770">
    <property type="entry name" value="Acyl-CoA_dh_M"/>
    <property type="match status" value="1"/>
</dbReference>
<comment type="cofactor">
    <cofactor evidence="1 6">
        <name>FAD</name>
        <dbReference type="ChEBI" id="CHEBI:57692"/>
    </cofactor>
</comment>
<feature type="domain" description="Acyl-CoA dehydrogenase/oxidase N-terminal" evidence="10">
    <location>
        <begin position="13"/>
        <end position="105"/>
    </location>
</feature>
<feature type="region of interest" description="Disordered" evidence="7">
    <location>
        <begin position="397"/>
        <end position="419"/>
    </location>
</feature>
<evidence type="ECO:0000256" key="4">
    <source>
        <dbReference type="ARBA" id="ARBA00022827"/>
    </source>
</evidence>
<protein>
    <submittedName>
        <fullName evidence="11">Acyl-CoA dehydrogenase family protein</fullName>
        <ecNumber evidence="11">1.-.-.-</ecNumber>
    </submittedName>
</protein>
<dbReference type="InterPro" id="IPR037069">
    <property type="entry name" value="AcylCoA_DH/ox_N_sf"/>
</dbReference>
<evidence type="ECO:0000259" key="9">
    <source>
        <dbReference type="Pfam" id="PF02770"/>
    </source>
</evidence>
<dbReference type="Gene3D" id="1.20.140.10">
    <property type="entry name" value="Butyryl-CoA Dehydrogenase, subunit A, domain 3"/>
    <property type="match status" value="1"/>
</dbReference>
<dbReference type="Pfam" id="PF02771">
    <property type="entry name" value="Acyl-CoA_dh_N"/>
    <property type="match status" value="1"/>
</dbReference>
<name>A0ABW0XDD0_9ACTN</name>
<keyword evidence="5 6" id="KW-0560">Oxidoreductase</keyword>
<dbReference type="Gene3D" id="2.40.110.10">
    <property type="entry name" value="Butyryl-CoA Dehydrogenase, subunit A, domain 2"/>
    <property type="match status" value="1"/>
</dbReference>
<dbReference type="InterPro" id="IPR006091">
    <property type="entry name" value="Acyl-CoA_Oxase/DH_mid-dom"/>
</dbReference>
<organism evidence="11 12">
    <name type="scientific">Kitasatospora misakiensis</name>
    <dbReference type="NCBI Taxonomy" id="67330"/>
    <lineage>
        <taxon>Bacteria</taxon>
        <taxon>Bacillati</taxon>
        <taxon>Actinomycetota</taxon>
        <taxon>Actinomycetes</taxon>
        <taxon>Kitasatosporales</taxon>
        <taxon>Streptomycetaceae</taxon>
        <taxon>Kitasatospora</taxon>
    </lineage>
</organism>
<dbReference type="CDD" id="cd00567">
    <property type="entry name" value="ACAD"/>
    <property type="match status" value="1"/>
</dbReference>